<dbReference type="InterPro" id="IPR045339">
    <property type="entry name" value="DUF6534"/>
</dbReference>
<feature type="transmembrane region" description="Helical" evidence="1">
    <location>
        <begin position="12"/>
        <end position="35"/>
    </location>
</feature>
<dbReference type="EMBL" id="JARKIF010000055">
    <property type="protein sequence ID" value="KAJ7606675.1"/>
    <property type="molecule type" value="Genomic_DNA"/>
</dbReference>
<feature type="transmembrane region" description="Helical" evidence="1">
    <location>
        <begin position="192"/>
        <end position="219"/>
    </location>
</feature>
<feature type="transmembrane region" description="Helical" evidence="1">
    <location>
        <begin position="157"/>
        <end position="180"/>
    </location>
</feature>
<feature type="transmembrane region" description="Helical" evidence="1">
    <location>
        <begin position="225"/>
        <end position="246"/>
    </location>
</feature>
<dbReference type="AlphaFoldDB" id="A0AAD7B0P2"/>
<evidence type="ECO:0000259" key="2">
    <source>
        <dbReference type="Pfam" id="PF20152"/>
    </source>
</evidence>
<dbReference type="PANTHER" id="PTHR40465:SF1">
    <property type="entry name" value="DUF6534 DOMAIN-CONTAINING PROTEIN"/>
    <property type="match status" value="1"/>
</dbReference>
<feature type="domain" description="DUF6534" evidence="2">
    <location>
        <begin position="165"/>
        <end position="251"/>
    </location>
</feature>
<keyword evidence="1" id="KW-0812">Transmembrane</keyword>
<dbReference type="Pfam" id="PF20152">
    <property type="entry name" value="DUF6534"/>
    <property type="match status" value="1"/>
</dbReference>
<accession>A0AAD7B0P2</accession>
<protein>
    <recommendedName>
        <fullName evidence="2">DUF6534 domain-containing protein</fullName>
    </recommendedName>
</protein>
<reference evidence="3" key="1">
    <citation type="submission" date="2023-03" db="EMBL/GenBank/DDBJ databases">
        <title>Massive genome expansion in bonnet fungi (Mycena s.s.) driven by repeated elements and novel gene families across ecological guilds.</title>
        <authorList>
            <consortium name="Lawrence Berkeley National Laboratory"/>
            <person name="Harder C.B."/>
            <person name="Miyauchi S."/>
            <person name="Viragh M."/>
            <person name="Kuo A."/>
            <person name="Thoen E."/>
            <person name="Andreopoulos B."/>
            <person name="Lu D."/>
            <person name="Skrede I."/>
            <person name="Drula E."/>
            <person name="Henrissat B."/>
            <person name="Morin E."/>
            <person name="Kohler A."/>
            <person name="Barry K."/>
            <person name="LaButti K."/>
            <person name="Morin E."/>
            <person name="Salamov A."/>
            <person name="Lipzen A."/>
            <person name="Mereny Z."/>
            <person name="Hegedus B."/>
            <person name="Baldrian P."/>
            <person name="Stursova M."/>
            <person name="Weitz H."/>
            <person name="Taylor A."/>
            <person name="Grigoriev I.V."/>
            <person name="Nagy L.G."/>
            <person name="Martin F."/>
            <person name="Kauserud H."/>
        </authorList>
    </citation>
    <scope>NUCLEOTIDE SEQUENCE</scope>
    <source>
        <strain evidence="3">9284</strain>
    </source>
</reference>
<organism evidence="3 4">
    <name type="scientific">Roridomyces roridus</name>
    <dbReference type="NCBI Taxonomy" id="1738132"/>
    <lineage>
        <taxon>Eukaryota</taxon>
        <taxon>Fungi</taxon>
        <taxon>Dikarya</taxon>
        <taxon>Basidiomycota</taxon>
        <taxon>Agaricomycotina</taxon>
        <taxon>Agaricomycetes</taxon>
        <taxon>Agaricomycetidae</taxon>
        <taxon>Agaricales</taxon>
        <taxon>Marasmiineae</taxon>
        <taxon>Mycenaceae</taxon>
        <taxon>Roridomyces</taxon>
    </lineage>
</organism>
<name>A0AAD7B0P2_9AGAR</name>
<evidence type="ECO:0000313" key="4">
    <source>
        <dbReference type="Proteomes" id="UP001221142"/>
    </source>
</evidence>
<dbReference type="PANTHER" id="PTHR40465">
    <property type="entry name" value="CHROMOSOME 1, WHOLE GENOME SHOTGUN SEQUENCE"/>
    <property type="match status" value="1"/>
</dbReference>
<feature type="transmembrane region" description="Helical" evidence="1">
    <location>
        <begin position="47"/>
        <end position="70"/>
    </location>
</feature>
<comment type="caution">
    <text evidence="3">The sequence shown here is derived from an EMBL/GenBank/DDBJ whole genome shotgun (WGS) entry which is preliminary data.</text>
</comment>
<evidence type="ECO:0000313" key="3">
    <source>
        <dbReference type="EMBL" id="KAJ7606675.1"/>
    </source>
</evidence>
<proteinExistence type="predicted"/>
<keyword evidence="4" id="KW-1185">Reference proteome</keyword>
<feature type="transmembrane region" description="Helical" evidence="1">
    <location>
        <begin position="118"/>
        <end position="137"/>
    </location>
</feature>
<sequence>MGSQLDTTYGALLIGVLFATFFQGILSLQAYVYHVNYPDDIWQLKTLVAVVWSLDAAHLVLIAQACYHYLVRSFGETSKLVISTPELDLHLIFVGLATLACQGFFLHRIWVCSRRNHILTCLLSAGCLVVFVLDVIISAQIITHDSVSYFTVLRSEVIAVFSIGAGVDLAIAIVLVLYLQQGKTDFHRTNSVLVRVVYFTVATGLATSILAIGCLVAYLVAPNTFIFIAMHFSLGRLYTNALLATLNSRQSLRLTPYTHPSAPSIAIMTTRVVTSTVDAGEYPMTSRSMKDSDLPGSPTVRVLPMVS</sequence>
<evidence type="ECO:0000256" key="1">
    <source>
        <dbReference type="SAM" id="Phobius"/>
    </source>
</evidence>
<gene>
    <name evidence="3" type="ORF">FB45DRAFT_1068349</name>
</gene>
<dbReference type="Proteomes" id="UP001221142">
    <property type="component" value="Unassembled WGS sequence"/>
</dbReference>
<feature type="transmembrane region" description="Helical" evidence="1">
    <location>
        <begin position="90"/>
        <end position="111"/>
    </location>
</feature>
<keyword evidence="1" id="KW-0472">Membrane</keyword>
<keyword evidence="1" id="KW-1133">Transmembrane helix</keyword>